<dbReference type="PANTHER" id="PTHR13586">
    <property type="entry name" value="SCD6 PROTEIN-RELATED"/>
    <property type="match status" value="1"/>
</dbReference>
<evidence type="ECO:0000313" key="15">
    <source>
        <dbReference type="EMBL" id="KAF8666679.1"/>
    </source>
</evidence>
<dbReference type="InterPro" id="IPR010920">
    <property type="entry name" value="LSM_dom_sf"/>
</dbReference>
<dbReference type="InterPro" id="IPR014720">
    <property type="entry name" value="dsRBD_dom"/>
</dbReference>
<comment type="similarity">
    <text evidence="6">Belongs to the ribonuclease III family. Mitochondrion-specific ribosomal protein mL44 subfamily.</text>
</comment>
<dbReference type="SUPFAM" id="SSF53335">
    <property type="entry name" value="S-adenosyl-L-methionine-dependent methyltransferases"/>
    <property type="match status" value="1"/>
</dbReference>
<evidence type="ECO:0000256" key="4">
    <source>
        <dbReference type="ARBA" id="ARBA00023128"/>
    </source>
</evidence>
<feature type="compositionally biased region" description="Low complexity" evidence="10">
    <location>
        <begin position="536"/>
        <end position="557"/>
    </location>
</feature>
<dbReference type="GO" id="GO:0034063">
    <property type="term" value="P:stress granule assembly"/>
    <property type="evidence" value="ECO:0007669"/>
    <property type="project" value="TreeGrafter"/>
</dbReference>
<feature type="domain" description="DFDF" evidence="13">
    <location>
        <begin position="700"/>
        <end position="736"/>
    </location>
</feature>
<keyword evidence="2 8" id="KW-0694">RNA-binding</keyword>
<dbReference type="InterPro" id="IPR025609">
    <property type="entry name" value="Lsm14-like_N"/>
</dbReference>
<dbReference type="SUPFAM" id="SSF54768">
    <property type="entry name" value="dsRNA-binding domain-like"/>
    <property type="match status" value="1"/>
</dbReference>
<evidence type="ECO:0000256" key="10">
    <source>
        <dbReference type="SAM" id="MobiDB-lite"/>
    </source>
</evidence>
<dbReference type="GO" id="GO:0033962">
    <property type="term" value="P:P-body assembly"/>
    <property type="evidence" value="ECO:0007669"/>
    <property type="project" value="TreeGrafter"/>
</dbReference>
<keyword evidence="4" id="KW-0496">Mitochondrion</keyword>
<feature type="domain" description="RNase III" evidence="12">
    <location>
        <begin position="85"/>
        <end position="230"/>
    </location>
</feature>
<feature type="region of interest" description="Disordered" evidence="10">
    <location>
        <begin position="32"/>
        <end position="65"/>
    </location>
</feature>
<dbReference type="InterPro" id="IPR025762">
    <property type="entry name" value="DFDF"/>
</dbReference>
<dbReference type="SMART" id="SM00358">
    <property type="entry name" value="DSRM"/>
    <property type="match status" value="1"/>
</dbReference>
<feature type="region of interest" description="Disordered" evidence="10">
    <location>
        <begin position="1299"/>
        <end position="1334"/>
    </location>
</feature>
<keyword evidence="3" id="KW-0689">Ribosomal protein</keyword>
<dbReference type="GO" id="GO:0003729">
    <property type="term" value="F:mRNA binding"/>
    <property type="evidence" value="ECO:0007669"/>
    <property type="project" value="TreeGrafter"/>
</dbReference>
<evidence type="ECO:0000313" key="16">
    <source>
        <dbReference type="Proteomes" id="UP000650582"/>
    </source>
</evidence>
<name>A0A8H7GZS1_9AGAM</name>
<dbReference type="GO" id="GO:0000932">
    <property type="term" value="C:P-body"/>
    <property type="evidence" value="ECO:0007669"/>
    <property type="project" value="TreeGrafter"/>
</dbReference>
<protein>
    <recommendedName>
        <fullName evidence="7">Large ribosomal subunit protein mL44</fullName>
    </recommendedName>
</protein>
<evidence type="ECO:0000256" key="3">
    <source>
        <dbReference type="ARBA" id="ARBA00022980"/>
    </source>
</evidence>
<dbReference type="InterPro" id="IPR044443">
    <property type="entry name" value="Ribosomal_mL44_DSRM_fung"/>
</dbReference>
<dbReference type="InterPro" id="IPR044444">
    <property type="entry name" value="Ribosomal_mL44_DSRM_metazoa"/>
</dbReference>
<feature type="region of interest" description="Disordered" evidence="10">
    <location>
        <begin position="519"/>
        <end position="800"/>
    </location>
</feature>
<comment type="caution">
    <text evidence="15">The sequence shown here is derived from an EMBL/GenBank/DDBJ whole genome shotgun (WGS) entry which is preliminary data.</text>
</comment>
<evidence type="ECO:0000256" key="7">
    <source>
        <dbReference type="ARBA" id="ARBA00035187"/>
    </source>
</evidence>
<feature type="region of interest" description="Disordered" evidence="10">
    <location>
        <begin position="1228"/>
        <end position="1252"/>
    </location>
</feature>
<feature type="compositionally biased region" description="Low complexity" evidence="10">
    <location>
        <begin position="1234"/>
        <end position="1252"/>
    </location>
</feature>
<dbReference type="SUPFAM" id="SSF69065">
    <property type="entry name" value="RNase III domain-like"/>
    <property type="match status" value="1"/>
</dbReference>
<keyword evidence="15" id="KW-0808">Transferase</keyword>
<feature type="short sequence motif" description="FFD box" evidence="9">
    <location>
        <begin position="755"/>
        <end position="771"/>
    </location>
</feature>
<dbReference type="GO" id="GO:0003725">
    <property type="term" value="F:double-stranded RNA binding"/>
    <property type="evidence" value="ECO:0007669"/>
    <property type="project" value="InterPro"/>
</dbReference>
<dbReference type="Pfam" id="PF22892">
    <property type="entry name" value="DSRM_MRPL44"/>
    <property type="match status" value="1"/>
</dbReference>
<evidence type="ECO:0000259" key="12">
    <source>
        <dbReference type="PROSITE" id="PS50142"/>
    </source>
</evidence>
<dbReference type="PROSITE" id="PS51513">
    <property type="entry name" value="FFD"/>
    <property type="match status" value="1"/>
</dbReference>
<sequence length="1334" mass="144116">MKPSSITIIARNIASRSSFATSSKQFLHVSATARRDKTPRVTTKPPSLVPTRPFPPPEGLSSNSDSATFDAKLWASMQPPPASALSALAARLRLSVASDANSDNTITLPLLAQIVTHPSFVDLHQRHYPHEAPPAHNGLLAALGNQLMGLFAMEWIVTTYPHLPTNVVKATVTAYVGPTTSAMIAKEWGVAPLVRWMRKPGALTKRPIYHDDALASVARAIVGLVYHANGSSVEKAREFVHAHFLSRELDIRPLLKYSDPKLALIHTVRKYQREPPVSRLLQESGRESNSPTFIVGVFSGEDKLGEGFGSSLDMAEYRAAENAMHRLYLTRQPVTDSMLPTTTFPSSLPVDDPTTSQEKPEHQFKLLELSASSSGLGSNDSKYTPGLLGDSEARYGSAGRSGIKHNIYVTDNLDSSKNKKFGVGTRAVPGVSRAFVEFCARISLTSVADIRYKGILMGINHAESTIQLSDVVSMGTESRRPPAEFIPPSDTSYGTVVFRATEVKDLAIDPTPPAAGLFRDPAVLGAGPQPPGPYGGYPQPGYGQMPMGPHGPQAGPPRGMGPPPGPHGGYPQPPQQRYMNGPPPPQNGPPPQPGKPNEQQPAQLAGASGEENAQSQPSTQGQPQAQPVRPVPSAGGVSSDIANQDAPGGTTRPNASVRSASATLEKVERAMDELRQPAPSNAPQGGRGGRRGGRGGGAQHTAGRVQVPDTDFDFEAMNAKFDKANLRPNESESDSESESEDDAPVEGDKKEKGAKFYNPQRSFFDDISSDSNLKNEGGNPVRGRGRGRGALGRQRREEERNRNLSTFGETGAGAGFNNGFGYGFKVLEASKEALVGAEDVAGEVVVEEVTVGAVLSVVELDDFDVASTVDAATEQNSAASVFSFSSSRDGSAMLREAEGRIFNSQNELYYLPADELEYSRLDKQHLVHLLMNDGLIHRNVVNKVRAVLDPSNVTSDGSRRRVLDLGCGGGNWAISMALEFPHAEVVGVDLAPNTSRHVQTWARRMSHYHGMFDVIHARSSANGVTNFREFINDMGLCLRPGGILLVIEGDLQLWSYNREPQEIAYGDGDRNKSWMARMLFEAFSTMKGRGSHVDANVNLYNWLCQNPLFEDEDWGKLFTPIGPWERGRTTAETNKLQIIGELMRQNSLVCQASCVVTACLIFNWNQAFVRALKPLLISEGYAPEIVDRFIAGTDRELSELSIHMYVKWHYAWAVRKAELDPGLVPVDERSAQAESGPETTPSTSTISTVGSPLTVDGLSDPNQFSLEKDGENKMHIGSSSVGSLERMSDVGLWAAQSSGVAAAETDYGSEHGSEEEFIDVDSDGDVDIEDVTDA</sequence>
<feature type="compositionally biased region" description="Pro residues" evidence="10">
    <location>
        <begin position="559"/>
        <end position="574"/>
    </location>
</feature>
<feature type="compositionally biased region" description="Polar residues" evidence="10">
    <location>
        <begin position="611"/>
        <end position="625"/>
    </location>
</feature>
<dbReference type="CDD" id="cd00593">
    <property type="entry name" value="RIBOc"/>
    <property type="match status" value="1"/>
</dbReference>
<dbReference type="SMART" id="SM01271">
    <property type="entry name" value="LSM14"/>
    <property type="match status" value="1"/>
</dbReference>
<dbReference type="Gene3D" id="2.30.30.100">
    <property type="match status" value="1"/>
</dbReference>
<dbReference type="Gene3D" id="3.40.50.150">
    <property type="entry name" value="Vaccinia Virus protein VP39"/>
    <property type="match status" value="1"/>
</dbReference>
<evidence type="ECO:0000256" key="1">
    <source>
        <dbReference type="ARBA" id="ARBA00004173"/>
    </source>
</evidence>
<proteinExistence type="inferred from homology"/>
<evidence type="ECO:0000259" key="14">
    <source>
        <dbReference type="PROSITE" id="PS51513"/>
    </source>
</evidence>
<evidence type="ECO:0000256" key="6">
    <source>
        <dbReference type="ARBA" id="ARBA00024034"/>
    </source>
</evidence>
<gene>
    <name evidence="15" type="ORF">RHS04_09569</name>
</gene>
<dbReference type="SUPFAM" id="SSF50182">
    <property type="entry name" value="Sm-like ribonucleoproteins"/>
    <property type="match status" value="1"/>
</dbReference>
<dbReference type="InterPro" id="IPR036389">
    <property type="entry name" value="RNase_III_sf"/>
</dbReference>
<dbReference type="InterPro" id="IPR029063">
    <property type="entry name" value="SAM-dependent_MTases_sf"/>
</dbReference>
<feature type="compositionally biased region" description="Acidic residues" evidence="10">
    <location>
        <begin position="731"/>
        <end position="745"/>
    </location>
</feature>
<dbReference type="Gene3D" id="1.10.1520.10">
    <property type="entry name" value="Ribonuclease III domain"/>
    <property type="match status" value="2"/>
</dbReference>
<dbReference type="InterPro" id="IPR025761">
    <property type="entry name" value="FFD_box"/>
</dbReference>
<dbReference type="GO" id="GO:0008168">
    <property type="term" value="F:methyltransferase activity"/>
    <property type="evidence" value="ECO:0007669"/>
    <property type="project" value="UniProtKB-KW"/>
</dbReference>
<feature type="region of interest" description="Disordered" evidence="10">
    <location>
        <begin position="341"/>
        <end position="361"/>
    </location>
</feature>
<dbReference type="PROSITE" id="PS00018">
    <property type="entry name" value="EF_HAND_1"/>
    <property type="match status" value="1"/>
</dbReference>
<dbReference type="PROSITE" id="PS50137">
    <property type="entry name" value="DS_RBD"/>
    <property type="match status" value="1"/>
</dbReference>
<dbReference type="EMBL" id="JACYCC010000398">
    <property type="protein sequence ID" value="KAF8666679.1"/>
    <property type="molecule type" value="Genomic_DNA"/>
</dbReference>
<feature type="compositionally biased region" description="Basic and acidic residues" evidence="10">
    <location>
        <begin position="665"/>
        <end position="675"/>
    </location>
</feature>
<keyword evidence="5" id="KW-0687">Ribonucleoprotein</keyword>
<feature type="compositionally biased region" description="Pro residues" evidence="10">
    <location>
        <begin position="581"/>
        <end position="594"/>
    </location>
</feature>
<dbReference type="InterPro" id="IPR019050">
    <property type="entry name" value="FDF_dom"/>
</dbReference>
<evidence type="ECO:0000256" key="8">
    <source>
        <dbReference type="PROSITE-ProRule" id="PRU00266"/>
    </source>
</evidence>
<feature type="compositionally biased region" description="Polar residues" evidence="10">
    <location>
        <begin position="651"/>
        <end position="662"/>
    </location>
</feature>
<evidence type="ECO:0000256" key="5">
    <source>
        <dbReference type="ARBA" id="ARBA00023274"/>
    </source>
</evidence>
<dbReference type="Pfam" id="PF09532">
    <property type="entry name" value="FDF"/>
    <property type="match status" value="1"/>
</dbReference>
<keyword evidence="15" id="KW-0489">Methyltransferase</keyword>
<dbReference type="InterPro" id="IPR018247">
    <property type="entry name" value="EF_Hand_1_Ca_BS"/>
</dbReference>
<dbReference type="SMART" id="SM00535">
    <property type="entry name" value="RIBOc"/>
    <property type="match status" value="1"/>
</dbReference>
<feature type="compositionally biased region" description="Acidic residues" evidence="10">
    <location>
        <begin position="1315"/>
        <end position="1334"/>
    </location>
</feature>
<dbReference type="GO" id="GO:0004525">
    <property type="term" value="F:ribonuclease III activity"/>
    <property type="evidence" value="ECO:0007669"/>
    <property type="project" value="InterPro"/>
</dbReference>
<reference evidence="15" key="1">
    <citation type="submission" date="2020-09" db="EMBL/GenBank/DDBJ databases">
        <title>Comparative genome analyses of four rice-infecting Rhizoctonia solani isolates reveal extensive enrichment of homogalacturonan modification genes.</title>
        <authorList>
            <person name="Lee D.-Y."/>
            <person name="Jeon J."/>
            <person name="Kim K.-T."/>
            <person name="Cheong K."/>
            <person name="Song H."/>
            <person name="Choi G."/>
            <person name="Ko J."/>
            <person name="Opiyo S.O."/>
            <person name="Zuo S."/>
            <person name="Madhav S."/>
            <person name="Lee Y.-H."/>
            <person name="Wang G.-L."/>
        </authorList>
    </citation>
    <scope>NUCLEOTIDE SEQUENCE</scope>
    <source>
        <strain evidence="15">AG1-IA YN-7</strain>
    </source>
</reference>
<dbReference type="Pfam" id="PF12701">
    <property type="entry name" value="LSM14"/>
    <property type="match status" value="1"/>
</dbReference>
<dbReference type="SMART" id="SM01199">
    <property type="entry name" value="FDF"/>
    <property type="match status" value="1"/>
</dbReference>
<feature type="domain" description="FFD box profile" evidence="14">
    <location>
        <begin position="755"/>
        <end position="771"/>
    </location>
</feature>
<dbReference type="GO" id="GO:0032259">
    <property type="term" value="P:methylation"/>
    <property type="evidence" value="ECO:0007669"/>
    <property type="project" value="UniProtKB-KW"/>
</dbReference>
<dbReference type="Pfam" id="PF13489">
    <property type="entry name" value="Methyltransf_23"/>
    <property type="match status" value="1"/>
</dbReference>
<evidence type="ECO:0000256" key="9">
    <source>
        <dbReference type="PROSITE-ProRule" id="PRU00846"/>
    </source>
</evidence>
<dbReference type="GO" id="GO:0006396">
    <property type="term" value="P:RNA processing"/>
    <property type="evidence" value="ECO:0007669"/>
    <property type="project" value="InterPro"/>
</dbReference>
<dbReference type="CDD" id="cd02440">
    <property type="entry name" value="AdoMet_MTases"/>
    <property type="match status" value="1"/>
</dbReference>
<dbReference type="PROSITE" id="PS50142">
    <property type="entry name" value="RNASE_3_2"/>
    <property type="match status" value="1"/>
</dbReference>
<feature type="domain" description="DRBM" evidence="11">
    <location>
        <begin position="259"/>
        <end position="329"/>
    </location>
</feature>
<comment type="subcellular location">
    <subcellularLocation>
        <location evidence="1">Mitochondrion</location>
    </subcellularLocation>
</comment>
<dbReference type="Proteomes" id="UP000650582">
    <property type="component" value="Unassembled WGS sequence"/>
</dbReference>
<evidence type="ECO:0000259" key="13">
    <source>
        <dbReference type="PROSITE" id="PS51512"/>
    </source>
</evidence>
<accession>A0A8H7GZS1</accession>
<dbReference type="Gene3D" id="3.30.160.20">
    <property type="match status" value="1"/>
</dbReference>
<organism evidence="15 16">
    <name type="scientific">Rhizoctonia solani</name>
    <dbReference type="NCBI Taxonomy" id="456999"/>
    <lineage>
        <taxon>Eukaryota</taxon>
        <taxon>Fungi</taxon>
        <taxon>Dikarya</taxon>
        <taxon>Basidiomycota</taxon>
        <taxon>Agaricomycotina</taxon>
        <taxon>Agaricomycetes</taxon>
        <taxon>Cantharellales</taxon>
        <taxon>Ceratobasidiaceae</taxon>
        <taxon>Rhizoctonia</taxon>
    </lineage>
</organism>
<evidence type="ECO:0000259" key="11">
    <source>
        <dbReference type="PROSITE" id="PS50137"/>
    </source>
</evidence>
<dbReference type="CDD" id="cd19873">
    <property type="entry name" value="DSRM_MRPL3_like"/>
    <property type="match status" value="1"/>
</dbReference>
<dbReference type="InterPro" id="IPR000999">
    <property type="entry name" value="RNase_III_dom"/>
</dbReference>
<dbReference type="PROSITE" id="PS51512">
    <property type="entry name" value="DFDF"/>
    <property type="match status" value="1"/>
</dbReference>
<evidence type="ECO:0000256" key="2">
    <source>
        <dbReference type="ARBA" id="ARBA00022884"/>
    </source>
</evidence>
<dbReference type="PANTHER" id="PTHR13586:SF0">
    <property type="entry name" value="TRAILER HITCH, ISOFORM H"/>
    <property type="match status" value="1"/>
</dbReference>
<dbReference type="Pfam" id="PF14622">
    <property type="entry name" value="Ribonucleas_3_3"/>
    <property type="match status" value="1"/>
</dbReference>